<dbReference type="Gene3D" id="3.30.40.10">
    <property type="entry name" value="Zinc/RING finger domain, C3HC4 (zinc finger)"/>
    <property type="match status" value="1"/>
</dbReference>
<dbReference type="OrthoDB" id="8062037at2759"/>
<proteinExistence type="predicted"/>
<dbReference type="SUPFAM" id="SSF57850">
    <property type="entry name" value="RING/U-box"/>
    <property type="match status" value="1"/>
</dbReference>
<dbReference type="InterPro" id="IPR001841">
    <property type="entry name" value="Znf_RING"/>
</dbReference>
<protein>
    <recommendedName>
        <fullName evidence="6">RING-type domain-containing protein</fullName>
    </recommendedName>
</protein>
<dbReference type="SMART" id="SM00184">
    <property type="entry name" value="RING"/>
    <property type="match status" value="1"/>
</dbReference>
<evidence type="ECO:0000313" key="8">
    <source>
        <dbReference type="Proteomes" id="UP000652761"/>
    </source>
</evidence>
<accession>A0A843UX08</accession>
<dbReference type="AlphaFoldDB" id="A0A843UX08"/>
<evidence type="ECO:0000256" key="3">
    <source>
        <dbReference type="ARBA" id="ARBA00022833"/>
    </source>
</evidence>
<dbReference type="Pfam" id="PF13639">
    <property type="entry name" value="zf-RING_2"/>
    <property type="match status" value="1"/>
</dbReference>
<feature type="compositionally biased region" description="Acidic residues" evidence="5">
    <location>
        <begin position="1"/>
        <end position="26"/>
    </location>
</feature>
<evidence type="ECO:0000256" key="2">
    <source>
        <dbReference type="ARBA" id="ARBA00022771"/>
    </source>
</evidence>
<keyword evidence="3" id="KW-0862">Zinc</keyword>
<keyword evidence="2 4" id="KW-0863">Zinc-finger</keyword>
<evidence type="ECO:0000259" key="6">
    <source>
        <dbReference type="PROSITE" id="PS50089"/>
    </source>
</evidence>
<keyword evidence="8" id="KW-1185">Reference proteome</keyword>
<feature type="domain" description="RING-type" evidence="6">
    <location>
        <begin position="51"/>
        <end position="98"/>
    </location>
</feature>
<evidence type="ECO:0000256" key="5">
    <source>
        <dbReference type="SAM" id="MobiDB-lite"/>
    </source>
</evidence>
<feature type="non-terminal residue" evidence="7">
    <location>
        <position position="1"/>
    </location>
</feature>
<dbReference type="PROSITE" id="PS50089">
    <property type="entry name" value="ZF_RING_2"/>
    <property type="match status" value="1"/>
</dbReference>
<dbReference type="EMBL" id="NMUH01001033">
    <property type="protein sequence ID" value="MQL88148.1"/>
    <property type="molecule type" value="Genomic_DNA"/>
</dbReference>
<dbReference type="Proteomes" id="UP000652761">
    <property type="component" value="Unassembled WGS sequence"/>
</dbReference>
<evidence type="ECO:0000256" key="4">
    <source>
        <dbReference type="PROSITE-ProRule" id="PRU00175"/>
    </source>
</evidence>
<dbReference type="InterPro" id="IPR013083">
    <property type="entry name" value="Znf_RING/FYVE/PHD"/>
</dbReference>
<sequence>EGDNEEVAAEEEEEVGNDVEMEEETEGGTSTMTHEGENEEQEVKGEEETRCAICLGRIASGAAVERRQERWWLPCCHSFHRGCLQRWLQQKAECPPCSHDSGCFCRRKQRPTTLLTNLEEFGCLCAELYQNHPPNKKRNLHFTSYLSLSHLGYFKS</sequence>
<comment type="caution">
    <text evidence="7">The sequence shown here is derived from an EMBL/GenBank/DDBJ whole genome shotgun (WGS) entry which is preliminary data.</text>
</comment>
<reference evidence="7" key="1">
    <citation type="submission" date="2017-07" db="EMBL/GenBank/DDBJ databases">
        <title>Taro Niue Genome Assembly and Annotation.</title>
        <authorList>
            <person name="Atibalentja N."/>
            <person name="Keating K."/>
            <person name="Fields C.J."/>
        </authorList>
    </citation>
    <scope>NUCLEOTIDE SEQUENCE</scope>
    <source>
        <strain evidence="7">Niue_2</strain>
        <tissue evidence="7">Leaf</tissue>
    </source>
</reference>
<keyword evidence="1" id="KW-0479">Metal-binding</keyword>
<dbReference type="PANTHER" id="PTHR45969:SF69">
    <property type="entry name" value="FINGER DOMAIN PROTEIN, PUTATIVE (AFU_ORTHOLOGUE AFUA_3G12190)-RELATED"/>
    <property type="match status" value="1"/>
</dbReference>
<name>A0A843UX08_COLES</name>
<dbReference type="GO" id="GO:0016567">
    <property type="term" value="P:protein ubiquitination"/>
    <property type="evidence" value="ECO:0007669"/>
    <property type="project" value="TreeGrafter"/>
</dbReference>
<evidence type="ECO:0000256" key="1">
    <source>
        <dbReference type="ARBA" id="ARBA00022723"/>
    </source>
</evidence>
<dbReference type="GO" id="GO:0008270">
    <property type="term" value="F:zinc ion binding"/>
    <property type="evidence" value="ECO:0007669"/>
    <property type="project" value="UniProtKB-KW"/>
</dbReference>
<dbReference type="PANTHER" id="PTHR45969">
    <property type="entry name" value="RING ZINC FINGER PROTEIN-RELATED"/>
    <property type="match status" value="1"/>
</dbReference>
<organism evidence="7 8">
    <name type="scientific">Colocasia esculenta</name>
    <name type="common">Wild taro</name>
    <name type="synonym">Arum esculentum</name>
    <dbReference type="NCBI Taxonomy" id="4460"/>
    <lineage>
        <taxon>Eukaryota</taxon>
        <taxon>Viridiplantae</taxon>
        <taxon>Streptophyta</taxon>
        <taxon>Embryophyta</taxon>
        <taxon>Tracheophyta</taxon>
        <taxon>Spermatophyta</taxon>
        <taxon>Magnoliopsida</taxon>
        <taxon>Liliopsida</taxon>
        <taxon>Araceae</taxon>
        <taxon>Aroideae</taxon>
        <taxon>Colocasieae</taxon>
        <taxon>Colocasia</taxon>
    </lineage>
</organism>
<dbReference type="GO" id="GO:0061630">
    <property type="term" value="F:ubiquitin protein ligase activity"/>
    <property type="evidence" value="ECO:0007669"/>
    <property type="project" value="TreeGrafter"/>
</dbReference>
<feature type="region of interest" description="Disordered" evidence="5">
    <location>
        <begin position="1"/>
        <end position="44"/>
    </location>
</feature>
<evidence type="ECO:0000313" key="7">
    <source>
        <dbReference type="EMBL" id="MQL88148.1"/>
    </source>
</evidence>
<gene>
    <name evidence="7" type="ORF">Taro_020710</name>
</gene>